<evidence type="ECO:0000256" key="1">
    <source>
        <dbReference type="ARBA" id="ARBA00006484"/>
    </source>
</evidence>
<reference evidence="3" key="1">
    <citation type="journal article" date="2014" name="Int. J. Syst. Evol. Microbiol.">
        <title>Complete genome sequence of Corynebacterium casei LMG S-19264T (=DSM 44701T), isolated from a smear-ripened cheese.</title>
        <authorList>
            <consortium name="US DOE Joint Genome Institute (JGI-PGF)"/>
            <person name="Walter F."/>
            <person name="Albersmeier A."/>
            <person name="Kalinowski J."/>
            <person name="Ruckert C."/>
        </authorList>
    </citation>
    <scope>NUCLEOTIDE SEQUENCE</scope>
    <source>
        <strain evidence="3">JCM 4234</strain>
    </source>
</reference>
<evidence type="ECO:0000313" key="4">
    <source>
        <dbReference type="Proteomes" id="UP000653493"/>
    </source>
</evidence>
<dbReference type="SUPFAM" id="SSF51735">
    <property type="entry name" value="NAD(P)-binding Rossmann-fold domains"/>
    <property type="match status" value="1"/>
</dbReference>
<dbReference type="InterPro" id="IPR002347">
    <property type="entry name" value="SDR_fam"/>
</dbReference>
<evidence type="ECO:0000256" key="2">
    <source>
        <dbReference type="SAM" id="MobiDB-lite"/>
    </source>
</evidence>
<dbReference type="InterPro" id="IPR050259">
    <property type="entry name" value="SDR"/>
</dbReference>
<feature type="region of interest" description="Disordered" evidence="2">
    <location>
        <begin position="92"/>
        <end position="151"/>
    </location>
</feature>
<dbReference type="Gene3D" id="3.40.50.720">
    <property type="entry name" value="NAD(P)-binding Rossmann-like Domain"/>
    <property type="match status" value="1"/>
</dbReference>
<dbReference type="InterPro" id="IPR036291">
    <property type="entry name" value="NAD(P)-bd_dom_sf"/>
</dbReference>
<comment type="caution">
    <text evidence="3">The sequence shown here is derived from an EMBL/GenBank/DDBJ whole genome shotgun (WGS) entry which is preliminary data.</text>
</comment>
<evidence type="ECO:0000313" key="3">
    <source>
        <dbReference type="EMBL" id="GGS54358.1"/>
    </source>
</evidence>
<dbReference type="PANTHER" id="PTHR42879">
    <property type="entry name" value="3-OXOACYL-(ACYL-CARRIER-PROTEIN) REDUCTASE"/>
    <property type="match status" value="1"/>
</dbReference>
<keyword evidence="4" id="KW-1185">Reference proteome</keyword>
<reference evidence="3" key="2">
    <citation type="submission" date="2020-09" db="EMBL/GenBank/DDBJ databases">
        <authorList>
            <person name="Sun Q."/>
            <person name="Ohkuma M."/>
        </authorList>
    </citation>
    <scope>NUCLEOTIDE SEQUENCE</scope>
    <source>
        <strain evidence="3">JCM 4234</strain>
    </source>
</reference>
<dbReference type="AlphaFoldDB" id="A0A918GQL5"/>
<accession>A0A918GQL5</accession>
<dbReference type="Proteomes" id="UP000653493">
    <property type="component" value="Unassembled WGS sequence"/>
</dbReference>
<comment type="similarity">
    <text evidence="1">Belongs to the short-chain dehydrogenases/reductases (SDR) family.</text>
</comment>
<protein>
    <submittedName>
        <fullName evidence="3">Uncharacterized protein</fullName>
    </submittedName>
</protein>
<feature type="compositionally biased region" description="Low complexity" evidence="2">
    <location>
        <begin position="96"/>
        <end position="122"/>
    </location>
</feature>
<organism evidence="3 4">
    <name type="scientific">Streptomyces griseoviridis</name>
    <dbReference type="NCBI Taxonomy" id="45398"/>
    <lineage>
        <taxon>Bacteria</taxon>
        <taxon>Bacillati</taxon>
        <taxon>Actinomycetota</taxon>
        <taxon>Actinomycetes</taxon>
        <taxon>Kitasatosporales</taxon>
        <taxon>Streptomycetaceae</taxon>
        <taxon>Streptomyces</taxon>
    </lineage>
</organism>
<name>A0A918GQL5_STRGD</name>
<proteinExistence type="inferred from homology"/>
<dbReference type="Pfam" id="PF00106">
    <property type="entry name" value="adh_short"/>
    <property type="match status" value="1"/>
</dbReference>
<sequence>MGLTDTRPLALVTGASGGIGQAPVRQFAEHGHDLVVNAEDQRLRTAARDLRGTGARAGAVRADLRTAEGAERLLAALEARTVEAAVRNAGGGRGGALWAAGPARPDLAGPYAPGGRPRPAGRLRPEPRRPPAEGPVHLPKGHGPACSGPLS</sequence>
<dbReference type="PANTHER" id="PTHR42879:SF6">
    <property type="entry name" value="NADPH-DEPENDENT REDUCTASE BACG"/>
    <property type="match status" value="1"/>
</dbReference>
<dbReference type="EMBL" id="BMSL01000018">
    <property type="protein sequence ID" value="GGS54358.1"/>
    <property type="molecule type" value="Genomic_DNA"/>
</dbReference>
<gene>
    <name evidence="3" type="ORF">GCM10010238_49670</name>
</gene>